<dbReference type="AlphaFoldDB" id="A0A7C3WNC5"/>
<dbReference type="SUPFAM" id="SSF55729">
    <property type="entry name" value="Acyl-CoA N-acyltransferases (Nat)"/>
    <property type="match status" value="1"/>
</dbReference>
<dbReference type="InterPro" id="IPR008304">
    <property type="entry name" value="UCP017998"/>
</dbReference>
<reference evidence="1" key="1">
    <citation type="journal article" date="2020" name="mSystems">
        <title>Genome- and Community-Level Interaction Insights into Carbon Utilization and Element Cycling Functions of Hydrothermarchaeota in Hydrothermal Sediment.</title>
        <authorList>
            <person name="Zhou Z."/>
            <person name="Liu Y."/>
            <person name="Xu W."/>
            <person name="Pan J."/>
            <person name="Luo Z.H."/>
            <person name="Li M."/>
        </authorList>
    </citation>
    <scope>NUCLEOTIDE SEQUENCE [LARGE SCALE GENOMIC DNA]</scope>
    <source>
        <strain evidence="1">SpSt-8</strain>
    </source>
</reference>
<proteinExistence type="predicted"/>
<protein>
    <submittedName>
        <fullName evidence="1">DUF1122 domain-containing protein</fullName>
    </submittedName>
</protein>
<dbReference type="Pfam" id="PF06557">
    <property type="entry name" value="DUF1122"/>
    <property type="match status" value="1"/>
</dbReference>
<organism evidence="1">
    <name type="scientific">Thermofilum pendens</name>
    <dbReference type="NCBI Taxonomy" id="2269"/>
    <lineage>
        <taxon>Archaea</taxon>
        <taxon>Thermoproteota</taxon>
        <taxon>Thermoprotei</taxon>
        <taxon>Thermofilales</taxon>
        <taxon>Thermofilaceae</taxon>
        <taxon>Thermofilum</taxon>
    </lineage>
</organism>
<name>A0A7C3WNC5_THEPE</name>
<gene>
    <name evidence="1" type="ORF">ENV88_00395</name>
</gene>
<accession>A0A7C3WNC5</accession>
<evidence type="ECO:0000313" key="1">
    <source>
        <dbReference type="EMBL" id="HGB24523.1"/>
    </source>
</evidence>
<sequence>MVEAGFYRIMSGSSAPRLNSSLAFCEEPLALLERLQPQLRVVGKRGRFREEMNYELYLGSGTGSRLLVVKCFAGRPPHYARWVEVFAVLPEIEVGGRRIPFACSELEALLLDLLAGRLGGGESLFIEYIYDPETSELLKLGAPPAVTRLGFLLFRLGFTWFKDWYFPEGFMEGAPKLQCKKPVSEEARLEHLARLREEVAAFTPELARLRSDTELGGEAARALSRAEAVLRAAGLGAL</sequence>
<dbReference type="InterPro" id="IPR016181">
    <property type="entry name" value="Acyl_CoA_acyltransferase"/>
</dbReference>
<dbReference type="Gene3D" id="3.40.630.30">
    <property type="match status" value="1"/>
</dbReference>
<comment type="caution">
    <text evidence="1">The sequence shown here is derived from an EMBL/GenBank/DDBJ whole genome shotgun (WGS) entry which is preliminary data.</text>
</comment>
<dbReference type="EMBL" id="DTIB01000014">
    <property type="protein sequence ID" value="HGB24523.1"/>
    <property type="molecule type" value="Genomic_DNA"/>
</dbReference>